<proteinExistence type="predicted"/>
<sequence>IISPPCGNMQHQKHFGRKQGFLFDQEVPKIYMREYNQIFDLCNVLVLISFP</sequence>
<comment type="caution">
    <text evidence="1">The sequence shown here is derived from an EMBL/GenBank/DDBJ whole genome shotgun (WGS) entry which is preliminary data.</text>
</comment>
<protein>
    <submittedName>
        <fullName evidence="1">Uncharacterized protein</fullName>
    </submittedName>
</protein>
<evidence type="ECO:0000313" key="2">
    <source>
        <dbReference type="Proteomes" id="UP000265520"/>
    </source>
</evidence>
<name>A0A392QQD5_9FABA</name>
<accession>A0A392QQD5</accession>
<feature type="non-terminal residue" evidence="1">
    <location>
        <position position="1"/>
    </location>
</feature>
<evidence type="ECO:0000313" key="1">
    <source>
        <dbReference type="EMBL" id="MCI26458.1"/>
    </source>
</evidence>
<reference evidence="1 2" key="1">
    <citation type="journal article" date="2018" name="Front. Plant Sci.">
        <title>Red Clover (Trifolium pratense) and Zigzag Clover (T. medium) - A Picture of Genomic Similarities and Differences.</title>
        <authorList>
            <person name="Dluhosova J."/>
            <person name="Istvanek J."/>
            <person name="Nedelnik J."/>
            <person name="Repkova J."/>
        </authorList>
    </citation>
    <scope>NUCLEOTIDE SEQUENCE [LARGE SCALE GENOMIC DNA]</scope>
    <source>
        <strain evidence="2">cv. 10/8</strain>
        <tissue evidence="1">Leaf</tissue>
    </source>
</reference>
<dbReference type="AlphaFoldDB" id="A0A392QQD5"/>
<keyword evidence="2" id="KW-1185">Reference proteome</keyword>
<dbReference type="Proteomes" id="UP000265520">
    <property type="component" value="Unassembled WGS sequence"/>
</dbReference>
<organism evidence="1 2">
    <name type="scientific">Trifolium medium</name>
    <dbReference type="NCBI Taxonomy" id="97028"/>
    <lineage>
        <taxon>Eukaryota</taxon>
        <taxon>Viridiplantae</taxon>
        <taxon>Streptophyta</taxon>
        <taxon>Embryophyta</taxon>
        <taxon>Tracheophyta</taxon>
        <taxon>Spermatophyta</taxon>
        <taxon>Magnoliopsida</taxon>
        <taxon>eudicotyledons</taxon>
        <taxon>Gunneridae</taxon>
        <taxon>Pentapetalae</taxon>
        <taxon>rosids</taxon>
        <taxon>fabids</taxon>
        <taxon>Fabales</taxon>
        <taxon>Fabaceae</taxon>
        <taxon>Papilionoideae</taxon>
        <taxon>50 kb inversion clade</taxon>
        <taxon>NPAAA clade</taxon>
        <taxon>Hologalegina</taxon>
        <taxon>IRL clade</taxon>
        <taxon>Trifolieae</taxon>
        <taxon>Trifolium</taxon>
    </lineage>
</organism>
<dbReference type="EMBL" id="LXQA010153405">
    <property type="protein sequence ID" value="MCI26458.1"/>
    <property type="molecule type" value="Genomic_DNA"/>
</dbReference>